<keyword evidence="2" id="KW-1185">Reference proteome</keyword>
<dbReference type="OrthoDB" id="8056536at2759"/>
<proteinExistence type="predicted"/>
<accession>A0A4C1TGA5</accession>
<sequence>MLCVGEYSKRPLTNLRTESSAGRTTKVPQPMVGYCINGIWFQLFIYSGDRNQGANSDRDTNSDSNRVRRNDANRAYAGYHAGERHTYPELFKWGIKYDDTAKTMLVEDFIFRVEKLQRSYNCPWEVIMDGFHHLLEGQAAK</sequence>
<protein>
    <submittedName>
        <fullName evidence="1">Uncharacterized protein</fullName>
    </submittedName>
</protein>
<evidence type="ECO:0000313" key="1">
    <source>
        <dbReference type="EMBL" id="GBP13512.1"/>
    </source>
</evidence>
<dbReference type="Proteomes" id="UP000299102">
    <property type="component" value="Unassembled WGS sequence"/>
</dbReference>
<evidence type="ECO:0000313" key="2">
    <source>
        <dbReference type="Proteomes" id="UP000299102"/>
    </source>
</evidence>
<comment type="caution">
    <text evidence="1">The sequence shown here is derived from an EMBL/GenBank/DDBJ whole genome shotgun (WGS) entry which is preliminary data.</text>
</comment>
<reference evidence="1 2" key="1">
    <citation type="journal article" date="2019" name="Commun. Biol.">
        <title>The bagworm genome reveals a unique fibroin gene that provides high tensile strength.</title>
        <authorList>
            <person name="Kono N."/>
            <person name="Nakamura H."/>
            <person name="Ohtoshi R."/>
            <person name="Tomita M."/>
            <person name="Numata K."/>
            <person name="Arakawa K."/>
        </authorList>
    </citation>
    <scope>NUCLEOTIDE SEQUENCE [LARGE SCALE GENOMIC DNA]</scope>
</reference>
<dbReference type="AlphaFoldDB" id="A0A4C1TGA5"/>
<organism evidence="1 2">
    <name type="scientific">Eumeta variegata</name>
    <name type="common">Bagworm moth</name>
    <name type="synonym">Eumeta japonica</name>
    <dbReference type="NCBI Taxonomy" id="151549"/>
    <lineage>
        <taxon>Eukaryota</taxon>
        <taxon>Metazoa</taxon>
        <taxon>Ecdysozoa</taxon>
        <taxon>Arthropoda</taxon>
        <taxon>Hexapoda</taxon>
        <taxon>Insecta</taxon>
        <taxon>Pterygota</taxon>
        <taxon>Neoptera</taxon>
        <taxon>Endopterygota</taxon>
        <taxon>Lepidoptera</taxon>
        <taxon>Glossata</taxon>
        <taxon>Ditrysia</taxon>
        <taxon>Tineoidea</taxon>
        <taxon>Psychidae</taxon>
        <taxon>Oiketicinae</taxon>
        <taxon>Eumeta</taxon>
    </lineage>
</organism>
<dbReference type="EMBL" id="BGZK01005316">
    <property type="protein sequence ID" value="GBP13512.1"/>
    <property type="molecule type" value="Genomic_DNA"/>
</dbReference>
<gene>
    <name evidence="1" type="ORF">EVAR_101098_1</name>
</gene>
<name>A0A4C1TGA5_EUMVA</name>